<dbReference type="SUPFAM" id="SSF75005">
    <property type="entry name" value="Arabinanase/levansucrase/invertase"/>
    <property type="match status" value="1"/>
</dbReference>
<gene>
    <name evidence="5" type="ORF">JIN85_02215</name>
</gene>
<evidence type="ECO:0000256" key="2">
    <source>
        <dbReference type="ARBA" id="ARBA00022679"/>
    </source>
</evidence>
<comment type="caution">
    <text evidence="5">The sequence shown here is derived from an EMBL/GenBank/DDBJ whole genome shotgun (WGS) entry which is preliminary data.</text>
</comment>
<reference evidence="5" key="1">
    <citation type="submission" date="2021-01" db="EMBL/GenBank/DDBJ databases">
        <title>Modified the classification status of verrucomicrobia.</title>
        <authorList>
            <person name="Feng X."/>
        </authorList>
    </citation>
    <scope>NUCLEOTIDE SEQUENCE</scope>
    <source>
        <strain evidence="5">KCTC 22041</strain>
    </source>
</reference>
<keyword evidence="4" id="KW-0732">Signal</keyword>
<dbReference type="PANTHER" id="PTHR34106">
    <property type="entry name" value="GLYCOSIDASE"/>
    <property type="match status" value="1"/>
</dbReference>
<keyword evidence="1" id="KW-0328">Glycosyltransferase</keyword>
<feature type="signal peptide" evidence="4">
    <location>
        <begin position="1"/>
        <end position="33"/>
    </location>
</feature>
<dbReference type="InterPro" id="IPR023296">
    <property type="entry name" value="Glyco_hydro_beta-prop_sf"/>
</dbReference>
<keyword evidence="2" id="KW-0808">Transferase</keyword>
<evidence type="ECO:0000256" key="3">
    <source>
        <dbReference type="ARBA" id="ARBA00024356"/>
    </source>
</evidence>
<dbReference type="EMBL" id="JAENIJ010000002">
    <property type="protein sequence ID" value="MBK1881209.1"/>
    <property type="molecule type" value="Genomic_DNA"/>
</dbReference>
<evidence type="ECO:0000256" key="1">
    <source>
        <dbReference type="ARBA" id="ARBA00022676"/>
    </source>
</evidence>
<proteinExistence type="inferred from homology"/>
<accession>A0A934VV61</accession>
<evidence type="ECO:0008006" key="7">
    <source>
        <dbReference type="Google" id="ProtNLM"/>
    </source>
</evidence>
<dbReference type="Pfam" id="PF04041">
    <property type="entry name" value="Glyco_hydro_130"/>
    <property type="match status" value="1"/>
</dbReference>
<evidence type="ECO:0000313" key="5">
    <source>
        <dbReference type="EMBL" id="MBK1881209.1"/>
    </source>
</evidence>
<dbReference type="Proteomes" id="UP000603141">
    <property type="component" value="Unassembled WGS sequence"/>
</dbReference>
<name>A0A934VV61_9BACT</name>
<dbReference type="AlphaFoldDB" id="A0A934VV61"/>
<protein>
    <recommendedName>
        <fullName evidence="7">Pesticidal protein Cry15Aa</fullName>
    </recommendedName>
</protein>
<dbReference type="GO" id="GO:0016757">
    <property type="term" value="F:glycosyltransferase activity"/>
    <property type="evidence" value="ECO:0007669"/>
    <property type="project" value="UniProtKB-KW"/>
</dbReference>
<comment type="similarity">
    <text evidence="3">Belongs to the glycosyl hydrolase 130 family.</text>
</comment>
<organism evidence="5 6">
    <name type="scientific">Luteolibacter pohnpeiensis</name>
    <dbReference type="NCBI Taxonomy" id="454153"/>
    <lineage>
        <taxon>Bacteria</taxon>
        <taxon>Pseudomonadati</taxon>
        <taxon>Verrucomicrobiota</taxon>
        <taxon>Verrucomicrobiia</taxon>
        <taxon>Verrucomicrobiales</taxon>
        <taxon>Verrucomicrobiaceae</taxon>
        <taxon>Luteolibacter</taxon>
    </lineage>
</organism>
<dbReference type="RefSeq" id="WP_200267157.1">
    <property type="nucleotide sequence ID" value="NZ_JAENIJ010000002.1"/>
</dbReference>
<dbReference type="PIRSF" id="PIRSF016202">
    <property type="entry name" value="PH1107"/>
    <property type="match status" value="1"/>
</dbReference>
<sequence>MKFLQPSLAYLKAMFFRPLTAFSFLLLAATASATELPDWAIGPFTRQENAQPVIRPNEESKFNDPLRGGDVSWEFLHTFNPAAVLKDGKICVLYRAEDNSGEMRIGGHTSRIGLATSEDGLVFERRSAPVFHPAEDSQKPFEWEGGCEDPRIATAPDGSYVMTYTQYNGKTVRLGIAVSKDLEHWEKLGSAFRGTKYENLNTKSASIVHEIKDGKLVATQIGGKYWMYFGESEVNIAISEDLKSWSPVEAPEGGLLAVMRTRQGHFDSALTEVGPQLVKTDAGILLIYNGKNSTNDDRDKELAPGVYTCGQALFDAELPTRLIKRMDKPFFQPELDWEKSGQYSAGTTFAEGLVLKDERWFLYYGCADSFVGVAIAPKSAH</sequence>
<evidence type="ECO:0000256" key="4">
    <source>
        <dbReference type="SAM" id="SignalP"/>
    </source>
</evidence>
<dbReference type="CDD" id="cd18610">
    <property type="entry name" value="GH130_BT3780-like"/>
    <property type="match status" value="1"/>
</dbReference>
<dbReference type="InterPro" id="IPR007184">
    <property type="entry name" value="Mannoside_phosphorylase"/>
</dbReference>
<dbReference type="PANTHER" id="PTHR34106:SF5">
    <property type="entry name" value="GLYCOSIDASE"/>
    <property type="match status" value="1"/>
</dbReference>
<feature type="chain" id="PRO_5037113306" description="Pesticidal protein Cry15Aa" evidence="4">
    <location>
        <begin position="34"/>
        <end position="381"/>
    </location>
</feature>
<dbReference type="Gene3D" id="2.115.10.20">
    <property type="entry name" value="Glycosyl hydrolase domain, family 43"/>
    <property type="match status" value="1"/>
</dbReference>
<keyword evidence="6" id="KW-1185">Reference proteome</keyword>
<evidence type="ECO:0000313" key="6">
    <source>
        <dbReference type="Proteomes" id="UP000603141"/>
    </source>
</evidence>